<dbReference type="AlphaFoldDB" id="A0AAG5CP29"/>
<proteinExistence type="predicted"/>
<organism evidence="1 2">
    <name type="scientific">Anopheles atroparvus</name>
    <name type="common">European mosquito</name>
    <dbReference type="NCBI Taxonomy" id="41427"/>
    <lineage>
        <taxon>Eukaryota</taxon>
        <taxon>Metazoa</taxon>
        <taxon>Ecdysozoa</taxon>
        <taxon>Arthropoda</taxon>
        <taxon>Hexapoda</taxon>
        <taxon>Insecta</taxon>
        <taxon>Pterygota</taxon>
        <taxon>Neoptera</taxon>
        <taxon>Endopterygota</taxon>
        <taxon>Diptera</taxon>
        <taxon>Nematocera</taxon>
        <taxon>Culicoidea</taxon>
        <taxon>Culicidae</taxon>
        <taxon>Anophelinae</taxon>
        <taxon>Anopheles</taxon>
    </lineage>
</organism>
<evidence type="ECO:0000313" key="2">
    <source>
        <dbReference type="Proteomes" id="UP000075880"/>
    </source>
</evidence>
<reference evidence="1" key="1">
    <citation type="submission" date="2024-04" db="UniProtKB">
        <authorList>
            <consortium name="EnsemblMetazoa"/>
        </authorList>
    </citation>
    <scope>IDENTIFICATION</scope>
    <source>
        <strain evidence="1">EBRO</strain>
    </source>
</reference>
<dbReference type="EnsemblMetazoa" id="ENSAATROPT000608">
    <property type="protein sequence ID" value="ENSAATROPP000577"/>
    <property type="gene ID" value="ENSAATROPG000494"/>
</dbReference>
<keyword evidence="2" id="KW-1185">Reference proteome</keyword>
<name>A0AAG5CP29_ANOAO</name>
<accession>A0AAG5CP29</accession>
<protein>
    <submittedName>
        <fullName evidence="1">Uncharacterized protein</fullName>
    </submittedName>
</protein>
<evidence type="ECO:0000313" key="1">
    <source>
        <dbReference type="EnsemblMetazoa" id="ENSAATROPP000577"/>
    </source>
</evidence>
<sequence>MFRSAIANQTDNNRIQACIESFCGKPNAEGDKGCAFKPTAGHPHQANGRE</sequence>
<dbReference type="Proteomes" id="UP000075880">
    <property type="component" value="Unassembled WGS sequence"/>
</dbReference>